<evidence type="ECO:0008006" key="11">
    <source>
        <dbReference type="Google" id="ProtNLM"/>
    </source>
</evidence>
<dbReference type="InterPro" id="IPR019734">
    <property type="entry name" value="TPR_rpt"/>
</dbReference>
<dbReference type="RefSeq" id="XP_066921645.1">
    <property type="nucleotide sequence ID" value="XM_067065544.1"/>
</dbReference>
<dbReference type="GO" id="GO:0034080">
    <property type="term" value="P:CENP-A containing chromatin assembly"/>
    <property type="evidence" value="ECO:0007669"/>
    <property type="project" value="TreeGrafter"/>
</dbReference>
<dbReference type="GeneID" id="136808972"/>
<dbReference type="EnsemblMetazoa" id="CLYHEMT016176.1">
    <property type="protein sequence ID" value="CLYHEMP016176.1"/>
    <property type="gene ID" value="CLYHEMG016176"/>
</dbReference>
<dbReference type="OrthoDB" id="5587616at2759"/>
<dbReference type="PANTHER" id="PTHR15081">
    <property type="entry name" value="NUCLEAR AUTOANTIGENIC SPERM PROTEIN NASP -RELATED"/>
    <property type="match status" value="1"/>
</dbReference>
<dbReference type="PROSITE" id="PS50005">
    <property type="entry name" value="TPR"/>
    <property type="match status" value="2"/>
</dbReference>
<evidence type="ECO:0000256" key="1">
    <source>
        <dbReference type="ARBA" id="ARBA00004123"/>
    </source>
</evidence>
<evidence type="ECO:0000256" key="5">
    <source>
        <dbReference type="ARBA" id="ARBA00023242"/>
    </source>
</evidence>
<protein>
    <recommendedName>
        <fullName evidence="11">Tetratricopeptide SHNi-TPR domain-containing protein</fullName>
    </recommendedName>
</protein>
<dbReference type="PANTHER" id="PTHR15081:SF1">
    <property type="entry name" value="NUCLEAR AUTOANTIGENIC SPERM PROTEIN"/>
    <property type="match status" value="1"/>
</dbReference>
<sequence>MVEEKPTASTAKVPSEKDLEEVAELMSVGKRHLICNEPEKALDYFVELCERLAEFYGQTADECADAYLHYGKTLLGLARQEIGVFWNAVKEAPVLQEEEETEEEGEDQGEVMETEAKSGDKDDEKNEQKQDTEDEEEALKPSEIKEQVSHAMREGNLYNDATTEEETEPEEEESKENGESTTESKETAEKKEGEEQNDDDCGDQDVSHMELAWEMLELTCSICSRMVTEKRDIEKAEGMLAEAKYGLAQISMEQEQYERAIEDFNSCLEHYTKTLDDKLDRRIAEIHYNVGLAFSFDKKFEEAVTSFKEAKSLLESRLDVLKGKIEKHERESGKGKAPTELLDWNKEMKELEDLVLLDMNAKIEDAEESKKQADAELVAMKEKTKDLFGALSSATGFETGFGFDESTPTTEVKVHDATTNVRKGSVKRPSDDEGVSDAKKAKTVDQNSNNETATAGEKTNGVAHNDEKPTSVGA</sequence>
<dbReference type="Proteomes" id="UP000594262">
    <property type="component" value="Unplaced"/>
</dbReference>
<evidence type="ECO:0000256" key="4">
    <source>
        <dbReference type="ARBA" id="ARBA00022803"/>
    </source>
</evidence>
<organism evidence="9 10">
    <name type="scientific">Clytia hemisphaerica</name>
    <dbReference type="NCBI Taxonomy" id="252671"/>
    <lineage>
        <taxon>Eukaryota</taxon>
        <taxon>Metazoa</taxon>
        <taxon>Cnidaria</taxon>
        <taxon>Hydrozoa</taxon>
        <taxon>Hydroidolina</taxon>
        <taxon>Leptothecata</taxon>
        <taxon>Obeliida</taxon>
        <taxon>Clytiidae</taxon>
        <taxon>Clytia</taxon>
    </lineage>
</organism>
<name>A0A7M6DMG4_9CNID</name>
<proteinExistence type="inferred from homology"/>
<dbReference type="SMART" id="SM00028">
    <property type="entry name" value="TPR"/>
    <property type="match status" value="2"/>
</dbReference>
<feature type="repeat" description="TPR" evidence="6">
    <location>
        <begin position="284"/>
        <end position="317"/>
    </location>
</feature>
<comment type="subcellular location">
    <subcellularLocation>
        <location evidence="1">Nucleus</location>
    </subcellularLocation>
</comment>
<dbReference type="AlphaFoldDB" id="A0A7M6DMG4"/>
<keyword evidence="7" id="KW-0175">Coiled coil</keyword>
<accession>A0A7M6DMG4</accession>
<keyword evidence="3" id="KW-0677">Repeat</keyword>
<dbReference type="InterPro" id="IPR051730">
    <property type="entry name" value="NASP-like"/>
</dbReference>
<evidence type="ECO:0000256" key="2">
    <source>
        <dbReference type="ARBA" id="ARBA00008402"/>
    </source>
</evidence>
<reference evidence="9" key="1">
    <citation type="submission" date="2021-01" db="UniProtKB">
        <authorList>
            <consortium name="EnsemblMetazoa"/>
        </authorList>
    </citation>
    <scope>IDENTIFICATION</scope>
</reference>
<dbReference type="GO" id="GO:0042393">
    <property type="term" value="F:histone binding"/>
    <property type="evidence" value="ECO:0007669"/>
    <property type="project" value="TreeGrafter"/>
</dbReference>
<dbReference type="Gene3D" id="1.25.40.10">
    <property type="entry name" value="Tetratricopeptide repeat domain"/>
    <property type="match status" value="1"/>
</dbReference>
<keyword evidence="5" id="KW-0539">Nucleus</keyword>
<evidence type="ECO:0000256" key="7">
    <source>
        <dbReference type="SAM" id="Coils"/>
    </source>
</evidence>
<feature type="compositionally biased region" description="Basic and acidic residues" evidence="8">
    <location>
        <begin position="138"/>
        <end position="153"/>
    </location>
</feature>
<dbReference type="Pfam" id="PF13424">
    <property type="entry name" value="TPR_12"/>
    <property type="match status" value="1"/>
</dbReference>
<feature type="compositionally biased region" description="Basic and acidic residues" evidence="8">
    <location>
        <begin position="464"/>
        <end position="474"/>
    </location>
</feature>
<dbReference type="GO" id="GO:0005654">
    <property type="term" value="C:nucleoplasm"/>
    <property type="evidence" value="ECO:0007669"/>
    <property type="project" value="TreeGrafter"/>
</dbReference>
<feature type="compositionally biased region" description="Basic and acidic residues" evidence="8">
    <location>
        <begin position="114"/>
        <end position="131"/>
    </location>
</feature>
<evidence type="ECO:0000256" key="6">
    <source>
        <dbReference type="PROSITE-ProRule" id="PRU00339"/>
    </source>
</evidence>
<evidence type="ECO:0000313" key="10">
    <source>
        <dbReference type="Proteomes" id="UP000594262"/>
    </source>
</evidence>
<feature type="compositionally biased region" description="Acidic residues" evidence="8">
    <location>
        <begin position="96"/>
        <end position="113"/>
    </location>
</feature>
<keyword evidence="10" id="KW-1185">Reference proteome</keyword>
<dbReference type="SUPFAM" id="SSF48452">
    <property type="entry name" value="TPR-like"/>
    <property type="match status" value="1"/>
</dbReference>
<feature type="compositionally biased region" description="Polar residues" evidence="8">
    <location>
        <begin position="444"/>
        <end position="453"/>
    </location>
</feature>
<feature type="compositionally biased region" description="Basic and acidic residues" evidence="8">
    <location>
        <begin position="175"/>
        <end position="194"/>
    </location>
</feature>
<feature type="region of interest" description="Disordered" evidence="8">
    <location>
        <begin position="95"/>
        <end position="204"/>
    </location>
</feature>
<keyword evidence="4 6" id="KW-0802">TPR repeat</keyword>
<dbReference type="InterPro" id="IPR011990">
    <property type="entry name" value="TPR-like_helical_dom_sf"/>
</dbReference>
<dbReference type="GO" id="GO:0006335">
    <property type="term" value="P:DNA replication-dependent chromatin assembly"/>
    <property type="evidence" value="ECO:0007669"/>
    <property type="project" value="TreeGrafter"/>
</dbReference>
<feature type="compositionally biased region" description="Basic and acidic residues" evidence="8">
    <location>
        <begin position="428"/>
        <end position="443"/>
    </location>
</feature>
<feature type="coiled-coil region" evidence="7">
    <location>
        <begin position="356"/>
        <end position="383"/>
    </location>
</feature>
<feature type="compositionally biased region" description="Acidic residues" evidence="8">
    <location>
        <begin position="162"/>
        <end position="174"/>
    </location>
</feature>
<feature type="region of interest" description="Disordered" evidence="8">
    <location>
        <begin position="414"/>
        <end position="474"/>
    </location>
</feature>
<evidence type="ECO:0000256" key="8">
    <source>
        <dbReference type="SAM" id="MobiDB-lite"/>
    </source>
</evidence>
<feature type="repeat" description="TPR" evidence="6">
    <location>
        <begin position="241"/>
        <end position="274"/>
    </location>
</feature>
<evidence type="ECO:0000256" key="3">
    <source>
        <dbReference type="ARBA" id="ARBA00022737"/>
    </source>
</evidence>
<evidence type="ECO:0000313" key="9">
    <source>
        <dbReference type="EnsemblMetazoa" id="CLYHEMP016176.1"/>
    </source>
</evidence>
<comment type="similarity">
    <text evidence="2">Belongs to the NASP family.</text>
</comment>